<name>A0A1V4J9P2_PATFA</name>
<evidence type="ECO:0000256" key="1">
    <source>
        <dbReference type="ARBA" id="ARBA00004651"/>
    </source>
</evidence>
<dbReference type="InterPro" id="IPR001817">
    <property type="entry name" value="Vasoprsn_rcpt"/>
</dbReference>
<comment type="caution">
    <text evidence="13">The sequence shown here is derived from an EMBL/GenBank/DDBJ whole genome shotgun (WGS) entry which is preliminary data.</text>
</comment>
<dbReference type="GO" id="GO:0045907">
    <property type="term" value="P:positive regulation of vasoconstriction"/>
    <property type="evidence" value="ECO:0007669"/>
    <property type="project" value="TreeGrafter"/>
</dbReference>
<feature type="transmembrane region" description="Helical" evidence="10">
    <location>
        <begin position="365"/>
        <end position="387"/>
    </location>
</feature>
<feature type="transmembrane region" description="Helical" evidence="10">
    <location>
        <begin position="436"/>
        <end position="454"/>
    </location>
</feature>
<evidence type="ECO:0000256" key="10">
    <source>
        <dbReference type="RuleBase" id="RU046427"/>
    </source>
</evidence>
<evidence type="ECO:0000256" key="6">
    <source>
        <dbReference type="ARBA" id="ARBA00023136"/>
    </source>
</evidence>
<feature type="compositionally biased region" description="Basic and acidic residues" evidence="11">
    <location>
        <begin position="152"/>
        <end position="162"/>
    </location>
</feature>
<dbReference type="GO" id="GO:0005886">
    <property type="term" value="C:plasma membrane"/>
    <property type="evidence" value="ECO:0007669"/>
    <property type="project" value="UniProtKB-SubCell"/>
</dbReference>
<dbReference type="Proteomes" id="UP000190648">
    <property type="component" value="Unassembled WGS sequence"/>
</dbReference>
<accession>A0A1V4J9P2</accession>
<dbReference type="Pfam" id="PF00001">
    <property type="entry name" value="7tm_1"/>
    <property type="match status" value="1"/>
</dbReference>
<feature type="transmembrane region" description="Helical" evidence="10">
    <location>
        <begin position="396"/>
        <end position="416"/>
    </location>
</feature>
<dbReference type="PROSITE" id="PS50262">
    <property type="entry name" value="G_PROTEIN_RECEP_F1_2"/>
    <property type="match status" value="1"/>
</dbReference>
<dbReference type="PRINTS" id="PR00896">
    <property type="entry name" value="VASOPRESSINR"/>
</dbReference>
<keyword evidence="4 10" id="KW-1133">Transmembrane helix</keyword>
<dbReference type="PRINTS" id="PR00237">
    <property type="entry name" value="GPCRRHODOPSN"/>
</dbReference>
<dbReference type="InterPro" id="IPR017452">
    <property type="entry name" value="GPCR_Rhodpsn_7TM"/>
</dbReference>
<keyword evidence="14" id="KW-1185">Reference proteome</keyword>
<dbReference type="EMBL" id="LSYS01008398">
    <property type="protein sequence ID" value="OPJ68764.1"/>
    <property type="molecule type" value="Genomic_DNA"/>
</dbReference>
<evidence type="ECO:0000256" key="11">
    <source>
        <dbReference type="SAM" id="MobiDB-lite"/>
    </source>
</evidence>
<evidence type="ECO:0000256" key="7">
    <source>
        <dbReference type="ARBA" id="ARBA00023170"/>
    </source>
</evidence>
<dbReference type="GO" id="GO:0032870">
    <property type="term" value="P:cellular response to hormone stimulus"/>
    <property type="evidence" value="ECO:0007669"/>
    <property type="project" value="TreeGrafter"/>
</dbReference>
<evidence type="ECO:0000256" key="8">
    <source>
        <dbReference type="ARBA" id="ARBA00023180"/>
    </source>
</evidence>
<evidence type="ECO:0000313" key="14">
    <source>
        <dbReference type="Proteomes" id="UP000190648"/>
    </source>
</evidence>
<dbReference type="FunFam" id="1.20.1070.10:FF:000205">
    <property type="entry name" value="[Arg8]-vasotocin receptor"/>
    <property type="match status" value="1"/>
</dbReference>
<sequence length="688" mass="77909">MSRIKNTIESVSKAVSGTHSELVSRIARLKSHSGTPGKANKSNADTDNLSANLENAKQVSDARSHEDCNRGPAAKKSTCVSENSESMLVRSRGTYQDTPEDSVSTRNHLFHISYFSTNFGETFNFVADHINWYFNNSVMDQERKRNALLQDSKNEEKSKCDSSENTEMSEEKIVDSAATLAPEAETLGAEKANAALPASTKKSIANFLSYPSNSVQAFVDSYIGGLVPRLRSDAKVVSQQKSKQPEQKVSEKYEEDKAKEVKAAEEREKHLFLQREKIIARVSIDNRTRALVQALRRSSNRRICISRVEELTYHLLEFPESRGVAIKDNTHETESSSPHRFLSLTNQSDPVGRPERDEQLAQVEVAVLGVIFLTASVGNFILILVLWRRRKKLSRMYVFMLHLSIADLVVAFFQVLPQLVWDITDVFIGPDFLCRIIKYLQLLGMFASTYMIVVMTVDRYQAVCYPMVTFQKKRALWNIPICTSWSISLILSLPQVFIFSKTEISPGIFECWGEFIQPWGPRAYVTWIFVVIFFIPSAILITCQVKICKIIKRNIYVKNHEYEVTNQKQVLPSRASSVNCISKAMIKTVKMTVVTVVAYVLCWSPFFIAQLWSVWFPSVMTEGSAFTIIMLLGNLNSCTNPWIYMYFCGHIPYCTKKQLENTLAQEESVITGSIHLVDRDPEENSTSA</sequence>
<keyword evidence="2" id="KW-1003">Cell membrane</keyword>
<keyword evidence="3 10" id="KW-0812">Transmembrane</keyword>
<comment type="similarity">
    <text evidence="10">Belongs to the G-protein coupled receptor 1 family. Vasopressin/oxytocin receptor subfamily.</text>
</comment>
<dbReference type="GO" id="GO:0001992">
    <property type="term" value="P:regulation of systemic arterial blood pressure by vasopressin"/>
    <property type="evidence" value="ECO:0007669"/>
    <property type="project" value="TreeGrafter"/>
</dbReference>
<gene>
    <name evidence="13" type="ORF">AV530_012852</name>
</gene>
<dbReference type="STRING" id="372326.A0A1V4J9P2"/>
<evidence type="ECO:0000313" key="13">
    <source>
        <dbReference type="EMBL" id="OPJ68764.1"/>
    </source>
</evidence>
<dbReference type="OrthoDB" id="5987909at2759"/>
<feature type="transmembrane region" description="Helical" evidence="10">
    <location>
        <begin position="524"/>
        <end position="543"/>
    </location>
</feature>
<dbReference type="GO" id="GO:0005000">
    <property type="term" value="F:vasopressin receptor activity"/>
    <property type="evidence" value="ECO:0007669"/>
    <property type="project" value="InterPro"/>
</dbReference>
<feature type="domain" description="G-protein coupled receptors family 1 profile" evidence="12">
    <location>
        <begin position="378"/>
        <end position="644"/>
    </location>
</feature>
<feature type="compositionally biased region" description="Basic and acidic residues" evidence="11">
    <location>
        <begin position="60"/>
        <end position="69"/>
    </location>
</feature>
<feature type="transmembrane region" description="Helical" evidence="10">
    <location>
        <begin position="624"/>
        <end position="647"/>
    </location>
</feature>
<dbReference type="CDD" id="cd15388">
    <property type="entry name" value="7tmA_V2R"/>
    <property type="match status" value="1"/>
</dbReference>
<keyword evidence="7 10" id="KW-0675">Receptor</keyword>
<evidence type="ECO:0000256" key="5">
    <source>
        <dbReference type="ARBA" id="ARBA00023040"/>
    </source>
</evidence>
<feature type="region of interest" description="Disordered" evidence="11">
    <location>
        <begin position="57"/>
        <end position="85"/>
    </location>
</feature>
<dbReference type="SUPFAM" id="SSF81321">
    <property type="entry name" value="Family A G protein-coupled receptor-like"/>
    <property type="match status" value="1"/>
</dbReference>
<keyword evidence="8 10" id="KW-0325">Glycoprotein</keyword>
<reference evidence="13 14" key="1">
    <citation type="submission" date="2016-02" db="EMBL/GenBank/DDBJ databases">
        <title>Band-tailed pigeon sequencing and assembly.</title>
        <authorList>
            <person name="Soares A.E."/>
            <person name="Novak B.J."/>
            <person name="Rice E.S."/>
            <person name="O'Connell B."/>
            <person name="Chang D."/>
            <person name="Weber S."/>
            <person name="Shapiro B."/>
        </authorList>
    </citation>
    <scope>NUCLEOTIDE SEQUENCE [LARGE SCALE GENOMIC DNA]</scope>
    <source>
        <strain evidence="13">BTP2013</strain>
        <tissue evidence="13">Blood</tissue>
    </source>
</reference>
<keyword evidence="9 10" id="KW-0807">Transducer</keyword>
<dbReference type="Gene3D" id="1.20.1070.10">
    <property type="entry name" value="Rhodopsin 7-helix transmembrane proteins"/>
    <property type="match status" value="1"/>
</dbReference>
<evidence type="ECO:0000256" key="2">
    <source>
        <dbReference type="ARBA" id="ARBA00022475"/>
    </source>
</evidence>
<evidence type="ECO:0000259" key="12">
    <source>
        <dbReference type="PROSITE" id="PS50262"/>
    </source>
</evidence>
<feature type="region of interest" description="Disordered" evidence="11">
    <location>
        <begin position="330"/>
        <end position="353"/>
    </location>
</feature>
<dbReference type="PANTHER" id="PTHR24241">
    <property type="entry name" value="NEUROPEPTIDE RECEPTOR-RELATED G-PROTEIN COUPLED RECEPTOR"/>
    <property type="match status" value="1"/>
</dbReference>
<protein>
    <submittedName>
        <fullName evidence="13">Arg8-vasotocin receptor</fullName>
    </submittedName>
</protein>
<organism evidence="13 14">
    <name type="scientific">Patagioenas fasciata monilis</name>
    <dbReference type="NCBI Taxonomy" id="372326"/>
    <lineage>
        <taxon>Eukaryota</taxon>
        <taxon>Metazoa</taxon>
        <taxon>Chordata</taxon>
        <taxon>Craniata</taxon>
        <taxon>Vertebrata</taxon>
        <taxon>Euteleostomi</taxon>
        <taxon>Archelosauria</taxon>
        <taxon>Archosauria</taxon>
        <taxon>Dinosauria</taxon>
        <taxon>Saurischia</taxon>
        <taxon>Theropoda</taxon>
        <taxon>Coelurosauria</taxon>
        <taxon>Aves</taxon>
        <taxon>Neognathae</taxon>
        <taxon>Neoaves</taxon>
        <taxon>Columbimorphae</taxon>
        <taxon>Columbiformes</taxon>
        <taxon>Columbidae</taxon>
        <taxon>Patagioenas</taxon>
    </lineage>
</organism>
<dbReference type="AlphaFoldDB" id="A0A1V4J9P2"/>
<evidence type="ECO:0000256" key="3">
    <source>
        <dbReference type="ARBA" id="ARBA00022692"/>
    </source>
</evidence>
<dbReference type="PANTHER" id="PTHR24241:SF74">
    <property type="entry name" value="ARGININE VASOPRESSIN RECEPTOR 2"/>
    <property type="match status" value="1"/>
</dbReference>
<feature type="transmembrane region" description="Helical" evidence="10">
    <location>
        <begin position="591"/>
        <end position="612"/>
    </location>
</feature>
<proteinExistence type="inferred from homology"/>
<keyword evidence="5 10" id="KW-0297">G-protein coupled receptor</keyword>
<feature type="transmembrane region" description="Helical" evidence="10">
    <location>
        <begin position="475"/>
        <end position="499"/>
    </location>
</feature>
<feature type="region of interest" description="Disordered" evidence="11">
    <location>
        <begin position="30"/>
        <end position="49"/>
    </location>
</feature>
<feature type="region of interest" description="Disordered" evidence="11">
    <location>
        <begin position="148"/>
        <end position="172"/>
    </location>
</feature>
<dbReference type="InterPro" id="IPR000276">
    <property type="entry name" value="GPCR_Rhodpsn"/>
</dbReference>
<dbReference type="GO" id="GO:0042277">
    <property type="term" value="F:peptide binding"/>
    <property type="evidence" value="ECO:0007669"/>
    <property type="project" value="TreeGrafter"/>
</dbReference>
<comment type="subcellular location">
    <subcellularLocation>
        <location evidence="1 10">Cell membrane</location>
        <topology evidence="1 10">Multi-pass membrane protein</topology>
    </subcellularLocation>
</comment>
<keyword evidence="6 10" id="KW-0472">Membrane</keyword>
<dbReference type="PROSITE" id="PS00237">
    <property type="entry name" value="G_PROTEIN_RECEP_F1_1"/>
    <property type="match status" value="1"/>
</dbReference>
<feature type="compositionally biased region" description="Polar residues" evidence="11">
    <location>
        <begin position="335"/>
        <end position="349"/>
    </location>
</feature>
<feature type="compositionally biased region" description="Polar residues" evidence="11">
    <location>
        <begin position="40"/>
        <end position="49"/>
    </location>
</feature>
<evidence type="ECO:0000256" key="4">
    <source>
        <dbReference type="ARBA" id="ARBA00022989"/>
    </source>
</evidence>
<evidence type="ECO:0000256" key="9">
    <source>
        <dbReference type="ARBA" id="ARBA00023224"/>
    </source>
</evidence>